<comment type="caution">
    <text evidence="1">The sequence shown here is derived from an EMBL/GenBank/DDBJ whole genome shotgun (WGS) entry which is preliminary data.</text>
</comment>
<name>A0A1R3JIN3_9ROSI</name>
<keyword evidence="2" id="KW-1185">Reference proteome</keyword>
<dbReference type="AlphaFoldDB" id="A0A1R3JIN3"/>
<gene>
    <name evidence="1" type="ORF">COLO4_16242</name>
</gene>
<evidence type="ECO:0000313" key="1">
    <source>
        <dbReference type="EMBL" id="OMO94637.1"/>
    </source>
</evidence>
<proteinExistence type="predicted"/>
<reference evidence="2" key="1">
    <citation type="submission" date="2013-09" db="EMBL/GenBank/DDBJ databases">
        <title>Corchorus olitorius genome sequencing.</title>
        <authorList>
            <person name="Alam M."/>
            <person name="Haque M.S."/>
            <person name="Islam M.S."/>
            <person name="Emdad E.M."/>
            <person name="Islam M.M."/>
            <person name="Ahmed B."/>
            <person name="Halim A."/>
            <person name="Hossen Q.M.M."/>
            <person name="Hossain M.Z."/>
            <person name="Ahmed R."/>
            <person name="Khan M.M."/>
            <person name="Islam R."/>
            <person name="Rashid M.M."/>
            <person name="Khan S.A."/>
            <person name="Rahman M.S."/>
            <person name="Alam M."/>
            <person name="Yahiya A.S."/>
            <person name="Khan M.S."/>
            <person name="Azam M.S."/>
            <person name="Haque T."/>
            <person name="Lashkar M.Z.H."/>
            <person name="Akhand A.I."/>
            <person name="Morshed G."/>
            <person name="Roy S."/>
            <person name="Uddin K.S."/>
            <person name="Rabeya T."/>
            <person name="Hossain A.S."/>
            <person name="Chowdhury A."/>
            <person name="Snigdha A.R."/>
            <person name="Mortoza M.S."/>
            <person name="Matin S.A."/>
            <person name="Hoque S.M.E."/>
            <person name="Islam M.K."/>
            <person name="Roy D.K."/>
            <person name="Haider R."/>
            <person name="Moosa M.M."/>
            <person name="Elias S.M."/>
            <person name="Hasan A.M."/>
            <person name="Jahan S."/>
            <person name="Shafiuddin M."/>
            <person name="Mahmood N."/>
            <person name="Shommy N.S."/>
        </authorList>
    </citation>
    <scope>NUCLEOTIDE SEQUENCE [LARGE SCALE GENOMIC DNA]</scope>
    <source>
        <strain evidence="2">cv. O-4</strain>
    </source>
</reference>
<dbReference type="Proteomes" id="UP000187203">
    <property type="component" value="Unassembled WGS sequence"/>
</dbReference>
<sequence length="43" mass="4761">MQLFIPIAEDILVEIADRIDFYGRKGPSVIIRAADVGNQKSLS</sequence>
<organism evidence="1 2">
    <name type="scientific">Corchorus olitorius</name>
    <dbReference type="NCBI Taxonomy" id="93759"/>
    <lineage>
        <taxon>Eukaryota</taxon>
        <taxon>Viridiplantae</taxon>
        <taxon>Streptophyta</taxon>
        <taxon>Embryophyta</taxon>
        <taxon>Tracheophyta</taxon>
        <taxon>Spermatophyta</taxon>
        <taxon>Magnoliopsida</taxon>
        <taxon>eudicotyledons</taxon>
        <taxon>Gunneridae</taxon>
        <taxon>Pentapetalae</taxon>
        <taxon>rosids</taxon>
        <taxon>malvids</taxon>
        <taxon>Malvales</taxon>
        <taxon>Malvaceae</taxon>
        <taxon>Grewioideae</taxon>
        <taxon>Apeibeae</taxon>
        <taxon>Corchorus</taxon>
    </lineage>
</organism>
<evidence type="ECO:0000313" key="2">
    <source>
        <dbReference type="Proteomes" id="UP000187203"/>
    </source>
</evidence>
<dbReference type="EMBL" id="AWUE01015991">
    <property type="protein sequence ID" value="OMO94637.1"/>
    <property type="molecule type" value="Genomic_DNA"/>
</dbReference>
<protein>
    <submittedName>
        <fullName evidence="1">Uncharacterized protein</fullName>
    </submittedName>
</protein>
<accession>A0A1R3JIN3</accession>